<evidence type="ECO:0000256" key="6">
    <source>
        <dbReference type="ARBA" id="ARBA00022884"/>
    </source>
</evidence>
<dbReference type="InterPro" id="IPR028364">
    <property type="entry name" value="Ribosomal_uL1/biogenesis"/>
</dbReference>
<evidence type="ECO:0000256" key="8">
    <source>
        <dbReference type="ARBA" id="ARBA00023274"/>
    </source>
</evidence>
<comment type="function">
    <text evidence="10">Probably involved in E site tRNA release. Binds directly to 23S rRNA.</text>
</comment>
<dbReference type="InterPro" id="IPR016095">
    <property type="entry name" value="Ribosomal_uL1_3-a/b-sand"/>
</dbReference>
<comment type="similarity">
    <text evidence="1">Belongs to the universal ribosomal protein uL1 family.</text>
</comment>
<dbReference type="GO" id="GO:0006412">
    <property type="term" value="P:translation"/>
    <property type="evidence" value="ECO:0007669"/>
    <property type="project" value="InterPro"/>
</dbReference>
<dbReference type="GO" id="GO:0000049">
    <property type="term" value="F:tRNA binding"/>
    <property type="evidence" value="ECO:0007669"/>
    <property type="project" value="UniProtKB-KW"/>
</dbReference>
<dbReference type="InterPro" id="IPR002143">
    <property type="entry name" value="Ribosomal_uL1"/>
</dbReference>
<keyword evidence="7 11" id="KW-0689">Ribosomal protein</keyword>
<dbReference type="CDD" id="cd00403">
    <property type="entry name" value="Ribosomal_L1"/>
    <property type="match status" value="1"/>
</dbReference>
<dbReference type="Gene3D" id="3.30.190.20">
    <property type="match status" value="1"/>
</dbReference>
<dbReference type="AlphaFoldDB" id="A0A7C5LAW8"/>
<evidence type="ECO:0000256" key="3">
    <source>
        <dbReference type="ARBA" id="ARBA00022555"/>
    </source>
</evidence>
<keyword evidence="4" id="KW-0699">rRNA-binding</keyword>
<accession>A0A7C5LAW8</accession>
<keyword evidence="2" id="KW-0678">Repressor</keyword>
<evidence type="ECO:0000256" key="9">
    <source>
        <dbReference type="ARBA" id="ARBA00035452"/>
    </source>
</evidence>
<dbReference type="Pfam" id="PF00687">
    <property type="entry name" value="Ribosomal_L1"/>
    <property type="match status" value="1"/>
</dbReference>
<name>A0A7C5LAW8_CALS0</name>
<reference evidence="11" key="1">
    <citation type="journal article" date="2020" name="mSystems">
        <title>Genome- and Community-Level Interaction Insights into Carbon Utilization and Element Cycling Functions of Hydrothermarchaeota in Hydrothermal Sediment.</title>
        <authorList>
            <person name="Zhou Z."/>
            <person name="Liu Y."/>
            <person name="Xu W."/>
            <person name="Pan J."/>
            <person name="Luo Z.H."/>
            <person name="Li M."/>
        </authorList>
    </citation>
    <scope>NUCLEOTIDE SEQUENCE [LARGE SCALE GENOMIC DNA]</scope>
    <source>
        <strain evidence="11">SpSt-1056</strain>
    </source>
</reference>
<dbReference type="GO" id="GO:0003735">
    <property type="term" value="F:structural constituent of ribosome"/>
    <property type="evidence" value="ECO:0007669"/>
    <property type="project" value="InterPro"/>
</dbReference>
<evidence type="ECO:0000256" key="4">
    <source>
        <dbReference type="ARBA" id="ARBA00022730"/>
    </source>
</evidence>
<evidence type="ECO:0000313" key="11">
    <source>
        <dbReference type="EMBL" id="HHK67660.1"/>
    </source>
</evidence>
<keyword evidence="6" id="KW-0694">RNA-binding</keyword>
<organism evidence="11">
    <name type="scientific">Caldiarchaeum subterraneum</name>
    <dbReference type="NCBI Taxonomy" id="311458"/>
    <lineage>
        <taxon>Archaea</taxon>
        <taxon>Nitrososphaerota</taxon>
        <taxon>Candidatus Caldarchaeales</taxon>
        <taxon>Candidatus Caldarchaeaceae</taxon>
        <taxon>Candidatus Caldarchaeum</taxon>
    </lineage>
</organism>
<evidence type="ECO:0000256" key="10">
    <source>
        <dbReference type="ARBA" id="ARBA00045545"/>
    </source>
</evidence>
<dbReference type="GO" id="GO:0015934">
    <property type="term" value="C:large ribosomal subunit"/>
    <property type="evidence" value="ECO:0007669"/>
    <property type="project" value="InterPro"/>
</dbReference>
<dbReference type="PANTHER" id="PTHR36427">
    <property type="entry name" value="54S RIBOSOMAL PROTEIN L1, MITOCHONDRIAL"/>
    <property type="match status" value="1"/>
</dbReference>
<keyword evidence="5" id="KW-0810">Translation regulation</keyword>
<dbReference type="InterPro" id="IPR023674">
    <property type="entry name" value="Ribosomal_uL1-like"/>
</dbReference>
<dbReference type="EMBL" id="DRWN01000009">
    <property type="protein sequence ID" value="HHK67660.1"/>
    <property type="molecule type" value="Genomic_DNA"/>
</dbReference>
<proteinExistence type="inferred from homology"/>
<evidence type="ECO:0000256" key="7">
    <source>
        <dbReference type="ARBA" id="ARBA00022980"/>
    </source>
</evidence>
<evidence type="ECO:0000256" key="5">
    <source>
        <dbReference type="ARBA" id="ARBA00022845"/>
    </source>
</evidence>
<dbReference type="NCBIfam" id="NF003244">
    <property type="entry name" value="PRK04203.1"/>
    <property type="match status" value="1"/>
</dbReference>
<protein>
    <recommendedName>
        <fullName evidence="9">50S ribosomal protein L1</fullName>
    </recommendedName>
</protein>
<evidence type="ECO:0000256" key="2">
    <source>
        <dbReference type="ARBA" id="ARBA00022491"/>
    </source>
</evidence>
<keyword evidence="3" id="KW-0820">tRNA-binding</keyword>
<dbReference type="InterPro" id="IPR023669">
    <property type="entry name" value="Ribosomal_uL1_arc"/>
</dbReference>
<dbReference type="PIRSF" id="PIRSF002155">
    <property type="entry name" value="Ribosomal_L1"/>
    <property type="match status" value="1"/>
</dbReference>
<dbReference type="SUPFAM" id="SSF56808">
    <property type="entry name" value="Ribosomal protein L1"/>
    <property type="match status" value="1"/>
</dbReference>
<dbReference type="GO" id="GO:0019843">
    <property type="term" value="F:rRNA binding"/>
    <property type="evidence" value="ECO:0007669"/>
    <property type="project" value="UniProtKB-KW"/>
</dbReference>
<evidence type="ECO:0000256" key="1">
    <source>
        <dbReference type="ARBA" id="ARBA00010531"/>
    </source>
</evidence>
<gene>
    <name evidence="11" type="ORF">ENM11_00690</name>
</gene>
<keyword evidence="8" id="KW-0687">Ribonucleoprotein</keyword>
<dbReference type="PANTHER" id="PTHR36427:SF3">
    <property type="entry name" value="LARGE RIBOSOMAL SUBUNIT PROTEIN UL1M"/>
    <property type="match status" value="1"/>
</dbReference>
<comment type="caution">
    <text evidence="11">The sequence shown here is derived from an EMBL/GenBank/DDBJ whole genome shotgun (WGS) entry which is preliminary data.</text>
</comment>
<dbReference type="Gene3D" id="3.40.50.790">
    <property type="match status" value="1"/>
</dbReference>
<dbReference type="GO" id="GO:0006417">
    <property type="term" value="P:regulation of translation"/>
    <property type="evidence" value="ECO:0007669"/>
    <property type="project" value="UniProtKB-KW"/>
</dbReference>
<sequence>MMRAVSSKLLTAVKQSKQSMLPARFKQSLELIINVTGVDLSKPQNRFTEVIELPNDLGRKRRKILVIASGNLALEASRTEGVSRVVTREELEALVGRKREAKKIAKEYDFVLVEPSLMGIAARALGAALGGRGKTPIPIPPGSELQKLVKRYANSVQVQLRKTYTIACLVGLEEDSDENIAENAETVLNRVVEKLEKRLRNVSSVYLKATRGKPVKVEL</sequence>